<dbReference type="InterPro" id="IPR036236">
    <property type="entry name" value="Znf_C2H2_sf"/>
</dbReference>
<dbReference type="InterPro" id="IPR050636">
    <property type="entry name" value="C2H2-ZF_domain-containing"/>
</dbReference>
<dbReference type="InterPro" id="IPR013087">
    <property type="entry name" value="Znf_C2H2_type"/>
</dbReference>
<evidence type="ECO:0000256" key="4">
    <source>
        <dbReference type="ARBA" id="ARBA00022771"/>
    </source>
</evidence>
<sequence length="332" mass="38539">MVEKIRECVSIEITENDDLPTTACTSCIQKVQDWYSFKDICLQANKEDAFQLKLSENVYTCDICSKQFRSCMEYLDHQPAHNGERVFKCDKCPEVYSSREDLVEHDRNHKRPCPSCGKMILKSSMKLHLIKHTDRHKCSQCAGRFNSRAALLQHIITIHTDRKDHICETCGKRFSSKTAMTVHLRSHSDERLYTCKLCSYAGRTASAVYVHMSTHAKEVCVCEVCSKIFKSNRNLNDHLRRVHSKDKKHKCTYCDKKFVDKYMLTVHVRCHTGVRPYPCRLCDKAFIRSDGLKEHMATHGERVWYECDKCGRKFASKKGVTRHHCSSVNMLQ</sequence>
<dbReference type="InterPro" id="IPR012934">
    <property type="entry name" value="Znf_AD"/>
</dbReference>
<protein>
    <submittedName>
        <fullName evidence="13">Zf-AD domain containing protein</fullName>
    </submittedName>
</protein>
<feature type="domain" description="C2H2-type" evidence="11">
    <location>
        <begin position="136"/>
        <end position="164"/>
    </location>
</feature>
<dbReference type="Pfam" id="PF00096">
    <property type="entry name" value="zf-C2H2"/>
    <property type="match status" value="4"/>
</dbReference>
<feature type="domain" description="C2H2-type" evidence="11">
    <location>
        <begin position="249"/>
        <end position="276"/>
    </location>
</feature>
<evidence type="ECO:0000256" key="5">
    <source>
        <dbReference type="ARBA" id="ARBA00022833"/>
    </source>
</evidence>
<evidence type="ECO:0000256" key="8">
    <source>
        <dbReference type="ARBA" id="ARBA00023242"/>
    </source>
</evidence>
<keyword evidence="4 9" id="KW-0863">Zinc-finger</keyword>
<keyword evidence="6" id="KW-0805">Transcription regulation</keyword>
<feature type="domain" description="C2H2-type" evidence="11">
    <location>
        <begin position="305"/>
        <end position="323"/>
    </location>
</feature>
<feature type="domain" description="C2H2-type" evidence="11">
    <location>
        <begin position="87"/>
        <end position="114"/>
    </location>
</feature>
<keyword evidence="7" id="KW-0804">Transcription</keyword>
<dbReference type="PROSITE" id="PS51915">
    <property type="entry name" value="ZAD"/>
    <property type="match status" value="1"/>
</dbReference>
<dbReference type="PANTHER" id="PTHR47772">
    <property type="entry name" value="ZINC FINGER PROTEIN 200"/>
    <property type="match status" value="1"/>
</dbReference>
<dbReference type="EMBL" id="QDEB01094881">
    <property type="protein sequence ID" value="RZC32746.1"/>
    <property type="molecule type" value="Genomic_DNA"/>
</dbReference>
<evidence type="ECO:0000259" key="11">
    <source>
        <dbReference type="PROSITE" id="PS50157"/>
    </source>
</evidence>
<evidence type="ECO:0000256" key="1">
    <source>
        <dbReference type="ARBA" id="ARBA00004123"/>
    </source>
</evidence>
<comment type="subcellular location">
    <subcellularLocation>
        <location evidence="1">Nucleus</location>
    </subcellularLocation>
</comment>
<dbReference type="FunFam" id="3.30.160.60:FF:000702">
    <property type="entry name" value="Transcription factor E4F1 isoform 1"/>
    <property type="match status" value="1"/>
</dbReference>
<proteinExistence type="predicted"/>
<evidence type="ECO:0000313" key="13">
    <source>
        <dbReference type="EMBL" id="RZC32746.1"/>
    </source>
</evidence>
<evidence type="ECO:0000259" key="12">
    <source>
        <dbReference type="PROSITE" id="PS51915"/>
    </source>
</evidence>
<keyword evidence="8" id="KW-0539">Nucleus</keyword>
<dbReference type="Gene3D" id="3.40.1800.20">
    <property type="match status" value="1"/>
</dbReference>
<dbReference type="GO" id="GO:0008270">
    <property type="term" value="F:zinc ion binding"/>
    <property type="evidence" value="ECO:0007669"/>
    <property type="project" value="UniProtKB-KW"/>
</dbReference>
<gene>
    <name evidence="13" type="ORF">BDFB_002504</name>
</gene>
<feature type="domain" description="ZAD" evidence="12">
    <location>
        <begin position="1"/>
        <end position="51"/>
    </location>
</feature>
<keyword evidence="3" id="KW-0677">Repeat</keyword>
<comment type="caution">
    <text evidence="13">The sequence shown here is derived from an EMBL/GenBank/DDBJ whole genome shotgun (WGS) entry which is preliminary data.</text>
</comment>
<keyword evidence="2" id="KW-0479">Metal-binding</keyword>
<evidence type="ECO:0000256" key="9">
    <source>
        <dbReference type="PROSITE-ProRule" id="PRU00042"/>
    </source>
</evidence>
<dbReference type="FunFam" id="3.30.160.60:FF:000100">
    <property type="entry name" value="Zinc finger 45-like"/>
    <property type="match status" value="1"/>
</dbReference>
<evidence type="ECO:0000313" key="14">
    <source>
        <dbReference type="Proteomes" id="UP000292052"/>
    </source>
</evidence>
<dbReference type="GO" id="GO:0005634">
    <property type="term" value="C:nucleus"/>
    <property type="evidence" value="ECO:0007669"/>
    <property type="project" value="UniProtKB-SubCell"/>
</dbReference>
<evidence type="ECO:0000256" key="3">
    <source>
        <dbReference type="ARBA" id="ARBA00022737"/>
    </source>
</evidence>
<dbReference type="FunFam" id="3.30.160.60:FF:001182">
    <property type="entry name" value="Zinc finger, C2H2 type"/>
    <property type="match status" value="1"/>
</dbReference>
<dbReference type="OrthoDB" id="6077919at2759"/>
<dbReference type="SUPFAM" id="SSF57716">
    <property type="entry name" value="Glucocorticoid receptor-like (DNA-binding domain)"/>
    <property type="match status" value="1"/>
</dbReference>
<feature type="domain" description="C2H2-type" evidence="11">
    <location>
        <begin position="220"/>
        <end position="248"/>
    </location>
</feature>
<feature type="domain" description="C2H2-type" evidence="11">
    <location>
        <begin position="165"/>
        <end position="192"/>
    </location>
</feature>
<organism evidence="13 14">
    <name type="scientific">Asbolus verrucosus</name>
    <name type="common">Desert ironclad beetle</name>
    <dbReference type="NCBI Taxonomy" id="1661398"/>
    <lineage>
        <taxon>Eukaryota</taxon>
        <taxon>Metazoa</taxon>
        <taxon>Ecdysozoa</taxon>
        <taxon>Arthropoda</taxon>
        <taxon>Hexapoda</taxon>
        <taxon>Insecta</taxon>
        <taxon>Pterygota</taxon>
        <taxon>Neoptera</taxon>
        <taxon>Endopterygota</taxon>
        <taxon>Coleoptera</taxon>
        <taxon>Polyphaga</taxon>
        <taxon>Cucujiformia</taxon>
        <taxon>Tenebrionidae</taxon>
        <taxon>Pimeliinae</taxon>
        <taxon>Asbolus</taxon>
    </lineage>
</organism>
<comment type="caution">
    <text evidence="10">Lacks conserved residue(s) required for the propagation of feature annotation.</text>
</comment>
<dbReference type="SMART" id="SM00355">
    <property type="entry name" value="ZnF_C2H2"/>
    <property type="match status" value="10"/>
</dbReference>
<dbReference type="SMART" id="SM00614">
    <property type="entry name" value="ZnF_BED"/>
    <property type="match status" value="2"/>
</dbReference>
<feature type="domain" description="C2H2-type" evidence="11">
    <location>
        <begin position="277"/>
        <end position="299"/>
    </location>
</feature>
<accession>A0A482VJH5</accession>
<feature type="domain" description="C2H2-type" evidence="11">
    <location>
        <begin position="59"/>
        <end position="86"/>
    </location>
</feature>
<evidence type="ECO:0000256" key="7">
    <source>
        <dbReference type="ARBA" id="ARBA00023163"/>
    </source>
</evidence>
<evidence type="ECO:0000256" key="10">
    <source>
        <dbReference type="PROSITE-ProRule" id="PRU01263"/>
    </source>
</evidence>
<name>A0A482VJH5_ASBVE</name>
<dbReference type="Proteomes" id="UP000292052">
    <property type="component" value="Unassembled WGS sequence"/>
</dbReference>
<dbReference type="PANTHER" id="PTHR47772:SF13">
    <property type="entry name" value="GASTRULA ZINC FINGER PROTEIN XLCGF49.1-LIKE-RELATED"/>
    <property type="match status" value="1"/>
</dbReference>
<dbReference type="Gene3D" id="3.30.160.60">
    <property type="entry name" value="Classic Zinc Finger"/>
    <property type="match status" value="7"/>
</dbReference>
<evidence type="ECO:0000256" key="6">
    <source>
        <dbReference type="ARBA" id="ARBA00023015"/>
    </source>
</evidence>
<keyword evidence="14" id="KW-1185">Reference proteome</keyword>
<dbReference type="AlphaFoldDB" id="A0A482VJH5"/>
<dbReference type="STRING" id="1661398.A0A482VJH5"/>
<dbReference type="SUPFAM" id="SSF57667">
    <property type="entry name" value="beta-beta-alpha zinc fingers"/>
    <property type="match status" value="5"/>
</dbReference>
<dbReference type="Pfam" id="PF13912">
    <property type="entry name" value="zf-C2H2_6"/>
    <property type="match status" value="1"/>
</dbReference>
<reference evidence="13 14" key="1">
    <citation type="submission" date="2017-03" db="EMBL/GenBank/DDBJ databases">
        <title>Genome of the blue death feigning beetle - Asbolus verrucosus.</title>
        <authorList>
            <person name="Rider S.D."/>
        </authorList>
    </citation>
    <scope>NUCLEOTIDE SEQUENCE [LARGE SCALE GENOMIC DNA]</scope>
    <source>
        <strain evidence="13">Butters</strain>
        <tissue evidence="13">Head and leg muscle</tissue>
    </source>
</reference>
<dbReference type="PROSITE" id="PS00028">
    <property type="entry name" value="ZINC_FINGER_C2H2_1"/>
    <property type="match status" value="7"/>
</dbReference>
<dbReference type="PROSITE" id="PS50157">
    <property type="entry name" value="ZINC_FINGER_C2H2_2"/>
    <property type="match status" value="8"/>
</dbReference>
<dbReference type="Pfam" id="PF07776">
    <property type="entry name" value="zf-AD"/>
    <property type="match status" value="1"/>
</dbReference>
<keyword evidence="5" id="KW-0862">Zinc</keyword>
<evidence type="ECO:0000256" key="2">
    <source>
        <dbReference type="ARBA" id="ARBA00022723"/>
    </source>
</evidence>